<evidence type="ECO:0000313" key="1">
    <source>
        <dbReference type="EMBL" id="GIY67736.1"/>
    </source>
</evidence>
<comment type="caution">
    <text evidence="1">The sequence shown here is derived from an EMBL/GenBank/DDBJ whole genome shotgun (WGS) entry which is preliminary data.</text>
</comment>
<dbReference type="Proteomes" id="UP001054945">
    <property type="component" value="Unassembled WGS sequence"/>
</dbReference>
<dbReference type="AlphaFoldDB" id="A0AAV4VC76"/>
<keyword evidence="2" id="KW-1185">Reference proteome</keyword>
<proteinExistence type="predicted"/>
<dbReference type="EMBL" id="BPLR01014279">
    <property type="protein sequence ID" value="GIY67736.1"/>
    <property type="molecule type" value="Genomic_DNA"/>
</dbReference>
<reference evidence="1 2" key="1">
    <citation type="submission" date="2021-06" db="EMBL/GenBank/DDBJ databases">
        <title>Caerostris extrusa draft genome.</title>
        <authorList>
            <person name="Kono N."/>
            <person name="Arakawa K."/>
        </authorList>
    </citation>
    <scope>NUCLEOTIDE SEQUENCE [LARGE SCALE GENOMIC DNA]</scope>
</reference>
<accession>A0AAV4VC76</accession>
<name>A0AAV4VC76_CAEEX</name>
<protein>
    <submittedName>
        <fullName evidence="1">Uncharacterized protein</fullName>
    </submittedName>
</protein>
<sequence>MFLSLVQVSQRPLPSCWNNQSLRKQLSQGDLSLVRSQTIPINSYPFPQELSSPPDSKRCRILSISFIAAFSRVLFALCALHCKD</sequence>
<gene>
    <name evidence="1" type="ORF">CEXT_16081</name>
</gene>
<organism evidence="1 2">
    <name type="scientific">Caerostris extrusa</name>
    <name type="common">Bark spider</name>
    <name type="synonym">Caerostris bankana</name>
    <dbReference type="NCBI Taxonomy" id="172846"/>
    <lineage>
        <taxon>Eukaryota</taxon>
        <taxon>Metazoa</taxon>
        <taxon>Ecdysozoa</taxon>
        <taxon>Arthropoda</taxon>
        <taxon>Chelicerata</taxon>
        <taxon>Arachnida</taxon>
        <taxon>Araneae</taxon>
        <taxon>Araneomorphae</taxon>
        <taxon>Entelegynae</taxon>
        <taxon>Araneoidea</taxon>
        <taxon>Araneidae</taxon>
        <taxon>Caerostris</taxon>
    </lineage>
</organism>
<evidence type="ECO:0000313" key="2">
    <source>
        <dbReference type="Proteomes" id="UP001054945"/>
    </source>
</evidence>